<gene>
    <name evidence="1" type="ORF">KU39_215</name>
</gene>
<evidence type="ECO:0000313" key="2">
    <source>
        <dbReference type="Proteomes" id="UP000029558"/>
    </source>
</evidence>
<protein>
    <submittedName>
        <fullName evidence="1">Uncharacterized protein</fullName>
    </submittedName>
</protein>
<evidence type="ECO:0000313" key="1">
    <source>
        <dbReference type="EMBL" id="ALB21401.1"/>
    </source>
</evidence>
<dbReference type="Proteomes" id="UP000029558">
    <property type="component" value="Chromosome"/>
</dbReference>
<dbReference type="RefSeq" id="WP_017377612.1">
    <property type="nucleotide sequence ID" value="NZ_CP012508.1"/>
</dbReference>
<dbReference type="AlphaFoldDB" id="A0A1L6TG69"/>
<accession>A0A1L6TG69</accession>
<organism evidence="1 2">
    <name type="scientific">Piscirickettsia salmonis</name>
    <dbReference type="NCBI Taxonomy" id="1238"/>
    <lineage>
        <taxon>Bacteria</taxon>
        <taxon>Pseudomonadati</taxon>
        <taxon>Pseudomonadota</taxon>
        <taxon>Gammaproteobacteria</taxon>
        <taxon>Thiotrichales</taxon>
        <taxon>Piscirickettsiaceae</taxon>
        <taxon>Piscirickettsia</taxon>
    </lineage>
</organism>
<dbReference type="EMBL" id="CP012508">
    <property type="protein sequence ID" value="ALB21401.1"/>
    <property type="molecule type" value="Genomic_DNA"/>
</dbReference>
<sequence length="73" mass="8169">MMSDYCQYTLTTMTFYSSGTECTLQHIKTAKELTIPLAQLAAQGQLLKQLNKDSLAAVLYQLGQETSDLQLKH</sequence>
<dbReference type="OrthoDB" id="9904985at2"/>
<proteinExistence type="predicted"/>
<name>A0A1L6TG69_PISSA</name>
<reference evidence="1 2" key="1">
    <citation type="journal article" date="2014" name="Genome Announc.">
        <title>Comparative Genome Analysis of Two Isolates of the Fish Pathogen Piscirickettsia salmonis from Different Hosts Reveals Major Differences in Virulence-Associated Secretion Systems.</title>
        <authorList>
            <person name="Bohle H."/>
            <person name="Henriquez P."/>
            <person name="Grothusen H."/>
            <person name="Navas E."/>
            <person name="Sandoval A."/>
            <person name="Bustamante F."/>
            <person name="Bustos P."/>
            <person name="Mancilla M."/>
        </authorList>
    </citation>
    <scope>NUCLEOTIDE SEQUENCE [LARGE SCALE GENOMIC DNA]</scope>
    <source>
        <strain evidence="2">B1-32597</strain>
    </source>
</reference>